<dbReference type="AlphaFoldDB" id="B6JG99"/>
<feature type="compositionally biased region" description="Pro residues" evidence="1">
    <location>
        <begin position="88"/>
        <end position="98"/>
    </location>
</feature>
<proteinExistence type="predicted"/>
<keyword evidence="3" id="KW-1185">Reference proteome</keyword>
<sequence length="120" mass="13266">MWLLHQRTLLPRSQQLLASAIVEFYPVALSAISRAESLRDAKQSDLRLIYFKGLIVAQTHPKSQMIDAIREADAALDHAKTSNEPLEPAAPQPTPEPPVTDQDTLAHIADALERPPESSH</sequence>
<dbReference type="PATRIC" id="fig|504832.7.peg.2313"/>
<evidence type="ECO:0000313" key="2">
    <source>
        <dbReference type="EMBL" id="AEI06894.1"/>
    </source>
</evidence>
<evidence type="ECO:0000256" key="1">
    <source>
        <dbReference type="SAM" id="MobiDB-lite"/>
    </source>
</evidence>
<dbReference type="OrthoDB" id="8266043at2"/>
<name>B6JG99_AFIC5</name>
<reference evidence="2 3" key="1">
    <citation type="journal article" date="2011" name="J. Bacteriol.">
        <title>Complete genome sequences of the chemolithoautotrophic Oligotropha carboxidovorans strains OM4 and OM5.</title>
        <authorList>
            <person name="Volland S."/>
            <person name="Rachinger M."/>
            <person name="Strittmatter A."/>
            <person name="Daniel R."/>
            <person name="Gottschalk G."/>
            <person name="Meyer O."/>
        </authorList>
    </citation>
    <scope>NUCLEOTIDE SEQUENCE [LARGE SCALE GENOMIC DNA]</scope>
    <source>
        <strain evidence="3">ATCC 49405 / DSM 1227 / KCTC 32145 / OM5</strain>
    </source>
</reference>
<dbReference type="KEGG" id="ocg:OCA5_c21920"/>
<dbReference type="EMBL" id="CP002826">
    <property type="protein sequence ID" value="AEI06894.1"/>
    <property type="molecule type" value="Genomic_DNA"/>
</dbReference>
<dbReference type="KEGG" id="oca:OCAR_5823"/>
<feature type="region of interest" description="Disordered" evidence="1">
    <location>
        <begin position="75"/>
        <end position="103"/>
    </location>
</feature>
<gene>
    <name evidence="2" type="ordered locus">OCA5_c21920</name>
</gene>
<accession>B6JG99</accession>
<protein>
    <submittedName>
        <fullName evidence="2">Uncharacterized protein</fullName>
    </submittedName>
</protein>
<organism evidence="2 3">
    <name type="scientific">Afipia carboxidovorans (strain ATCC 49405 / DSM 1227 / KCTC 32145 / OM5)</name>
    <name type="common">Oligotropha carboxidovorans</name>
    <dbReference type="NCBI Taxonomy" id="504832"/>
    <lineage>
        <taxon>Bacteria</taxon>
        <taxon>Pseudomonadati</taxon>
        <taxon>Pseudomonadota</taxon>
        <taxon>Alphaproteobacteria</taxon>
        <taxon>Hyphomicrobiales</taxon>
        <taxon>Nitrobacteraceae</taxon>
        <taxon>Afipia</taxon>
    </lineage>
</organism>
<evidence type="ECO:0000313" key="3">
    <source>
        <dbReference type="Proteomes" id="UP000007730"/>
    </source>
</evidence>
<dbReference type="Proteomes" id="UP000007730">
    <property type="component" value="Chromosome"/>
</dbReference>
<dbReference type="HOGENOM" id="CLU_2047289_0_0_5"/>